<evidence type="ECO:0008006" key="3">
    <source>
        <dbReference type="Google" id="ProtNLM"/>
    </source>
</evidence>
<gene>
    <name evidence="1" type="ORF">OHZ10_28205</name>
</gene>
<sequence length="142" mass="15351">MSKEIVELIHVRLKEELERLGLKPVAAARLAGEPDSQGLRDVLGGRKRLSADLLAALAIAARVDPSYVLTGSRKEPAPMPLTPEEQLLLARFRSSPPGLQDEALRVLLGAGNDASKKIEGSMQVFHKAPTGDIAGRDIKKKR</sequence>
<dbReference type="Proteomes" id="UP001448498">
    <property type="component" value="Chromosome 3"/>
</dbReference>
<dbReference type="EMBL" id="CP109822">
    <property type="protein sequence ID" value="XAE50375.1"/>
    <property type="molecule type" value="Genomic_DNA"/>
</dbReference>
<dbReference type="RefSeq" id="WP_342705058.1">
    <property type="nucleotide sequence ID" value="NZ_CP109822.1"/>
</dbReference>
<evidence type="ECO:0000313" key="2">
    <source>
        <dbReference type="Proteomes" id="UP001448498"/>
    </source>
</evidence>
<evidence type="ECO:0000313" key="1">
    <source>
        <dbReference type="EMBL" id="XAE50375.1"/>
    </source>
</evidence>
<protein>
    <recommendedName>
        <fullName evidence="3">XRE family transcriptional regulator</fullName>
    </recommendedName>
</protein>
<accession>A0ABZ3DMI4</accession>
<proteinExistence type="predicted"/>
<reference evidence="1 2" key="1">
    <citation type="submission" date="2022-10" db="EMBL/GenBank/DDBJ databases">
        <title>Genomic of Burkholderia cepacia PN-1.</title>
        <authorList>
            <person name="Yang Y."/>
            <person name="Guan H."/>
            <person name="Huang J."/>
        </authorList>
    </citation>
    <scope>NUCLEOTIDE SEQUENCE [LARGE SCALE GENOMIC DNA]</scope>
    <source>
        <strain evidence="1 2">PN-1</strain>
    </source>
</reference>
<name>A0ABZ3DMI4_9BURK</name>
<keyword evidence="2" id="KW-1185">Reference proteome</keyword>
<organism evidence="1 2">
    <name type="scientific">Burkholderia arboris</name>
    <dbReference type="NCBI Taxonomy" id="488730"/>
    <lineage>
        <taxon>Bacteria</taxon>
        <taxon>Pseudomonadati</taxon>
        <taxon>Pseudomonadota</taxon>
        <taxon>Betaproteobacteria</taxon>
        <taxon>Burkholderiales</taxon>
        <taxon>Burkholderiaceae</taxon>
        <taxon>Burkholderia</taxon>
        <taxon>Burkholderia cepacia complex</taxon>
    </lineage>
</organism>